<evidence type="ECO:0000256" key="6">
    <source>
        <dbReference type="ARBA" id="ARBA00022989"/>
    </source>
</evidence>
<evidence type="ECO:0000256" key="5">
    <source>
        <dbReference type="ARBA" id="ARBA00022692"/>
    </source>
</evidence>
<evidence type="ECO:0000256" key="8">
    <source>
        <dbReference type="SAM" id="Phobius"/>
    </source>
</evidence>
<sequence>MALFKYKVIDRDGQAMKGVAELPFDNPISAHEYYERKGCAVIALEPVNAVWQPFYALSNWSTKRKIKKSEIADFLRNIAVMLKAGIPIISALQDAAEYAENPALRTIADELRMALESGNSLSSAMEKQGEVFPDSVLYLCRIGEETGLLDQTLLNAAEHINRIGRINVDVKKALIYPVVVLFATLLACVFWMYYTVPSMTELYQQMQVELPAITLMVMNISDSLRHDTLYYIAAIITVFFLISVAYKKHRGFKYWVSKLALKIPVVGKLIRYSNMAFVFEYFSLLVRSGVDIYKSLGVIAAAVPNEVYKENIKLIQQGVAKGNSLSDEFKRTKSYPNFIIRMLMTGERSGKLEDQARFISDEYTTRVNDTIDKLKTLVEPVAIFLVGGFMIFIIGALFLPIYNLIGNIGNF</sequence>
<feature type="transmembrane region" description="Helical" evidence="8">
    <location>
        <begin position="381"/>
        <end position="405"/>
    </location>
</feature>
<keyword evidence="5 8" id="KW-0812">Transmembrane</keyword>
<accession>A0A8I0MY66</accession>
<comment type="similarity">
    <text evidence="2">Belongs to the GSP F family.</text>
</comment>
<proteinExistence type="inferred from homology"/>
<keyword evidence="4" id="KW-0997">Cell inner membrane</keyword>
<evidence type="ECO:0000256" key="7">
    <source>
        <dbReference type="ARBA" id="ARBA00023136"/>
    </source>
</evidence>
<keyword evidence="6 8" id="KW-1133">Transmembrane helix</keyword>
<dbReference type="AlphaFoldDB" id="A0A8I0MY66"/>
<evidence type="ECO:0000256" key="1">
    <source>
        <dbReference type="ARBA" id="ARBA00004429"/>
    </source>
</evidence>
<keyword evidence="11" id="KW-1185">Reference proteome</keyword>
<dbReference type="FunFam" id="1.20.81.30:FF:000001">
    <property type="entry name" value="Type II secretion system protein F"/>
    <property type="match status" value="1"/>
</dbReference>
<feature type="domain" description="Type II secretion system protein GspF" evidence="9">
    <location>
        <begin position="74"/>
        <end position="197"/>
    </location>
</feature>
<dbReference type="Proteomes" id="UP000660708">
    <property type="component" value="Unassembled WGS sequence"/>
</dbReference>
<gene>
    <name evidence="10" type="ORF">PPEP_a1987</name>
</gene>
<feature type="transmembrane region" description="Helical" evidence="8">
    <location>
        <begin position="173"/>
        <end position="194"/>
    </location>
</feature>
<dbReference type="EMBL" id="AQHF01000026">
    <property type="protein sequence ID" value="MBE0347517.1"/>
    <property type="molecule type" value="Genomic_DNA"/>
</dbReference>
<evidence type="ECO:0000313" key="10">
    <source>
        <dbReference type="EMBL" id="MBE0347517.1"/>
    </source>
</evidence>
<dbReference type="Pfam" id="PF00482">
    <property type="entry name" value="T2SSF"/>
    <property type="match status" value="2"/>
</dbReference>
<evidence type="ECO:0000259" key="9">
    <source>
        <dbReference type="Pfam" id="PF00482"/>
    </source>
</evidence>
<feature type="transmembrane region" description="Helical" evidence="8">
    <location>
        <begin position="228"/>
        <end position="246"/>
    </location>
</feature>
<dbReference type="Gene3D" id="1.20.81.30">
    <property type="entry name" value="Type II secretion system (T2SS), domain F"/>
    <property type="match status" value="2"/>
</dbReference>
<evidence type="ECO:0000256" key="2">
    <source>
        <dbReference type="ARBA" id="ARBA00005745"/>
    </source>
</evidence>
<dbReference type="GO" id="GO:0005886">
    <property type="term" value="C:plasma membrane"/>
    <property type="evidence" value="ECO:0007669"/>
    <property type="project" value="UniProtKB-SubCell"/>
</dbReference>
<dbReference type="PANTHER" id="PTHR30012">
    <property type="entry name" value="GENERAL SECRETION PATHWAY PROTEIN"/>
    <property type="match status" value="1"/>
</dbReference>
<keyword evidence="3" id="KW-1003">Cell membrane</keyword>
<dbReference type="InterPro" id="IPR042094">
    <property type="entry name" value="T2SS_GspF_sf"/>
</dbReference>
<dbReference type="PANTHER" id="PTHR30012:SF0">
    <property type="entry name" value="TYPE II SECRETION SYSTEM PROTEIN F-RELATED"/>
    <property type="match status" value="1"/>
</dbReference>
<reference evidence="10 11" key="1">
    <citation type="submission" date="2015-06" db="EMBL/GenBank/DDBJ databases">
        <title>Genome sequence of Pseudoalteromonas peptidolytica.</title>
        <authorList>
            <person name="Xie B.-B."/>
            <person name="Rong J.-C."/>
            <person name="Qin Q.-L."/>
            <person name="Zhang Y.-Z."/>
        </authorList>
    </citation>
    <scope>NUCLEOTIDE SEQUENCE [LARGE SCALE GENOMIC DNA]</scope>
    <source>
        <strain evidence="10 11">F12-50-A1</strain>
    </source>
</reference>
<organism evidence="10 11">
    <name type="scientific">Pseudoalteromonas peptidolytica F12-50-A1</name>
    <dbReference type="NCBI Taxonomy" id="1315280"/>
    <lineage>
        <taxon>Bacteria</taxon>
        <taxon>Pseudomonadati</taxon>
        <taxon>Pseudomonadota</taxon>
        <taxon>Gammaproteobacteria</taxon>
        <taxon>Alteromonadales</taxon>
        <taxon>Pseudoalteromonadaceae</taxon>
        <taxon>Pseudoalteromonas</taxon>
    </lineage>
</organism>
<comment type="caution">
    <text evidence="10">The sequence shown here is derived from an EMBL/GenBank/DDBJ whole genome shotgun (WGS) entry which is preliminary data.</text>
</comment>
<dbReference type="PRINTS" id="PR00812">
    <property type="entry name" value="BCTERIALGSPF"/>
</dbReference>
<evidence type="ECO:0000256" key="4">
    <source>
        <dbReference type="ARBA" id="ARBA00022519"/>
    </source>
</evidence>
<feature type="domain" description="Type II secretion system protein GspF" evidence="9">
    <location>
        <begin position="280"/>
        <end position="400"/>
    </location>
</feature>
<keyword evidence="7 8" id="KW-0472">Membrane</keyword>
<dbReference type="InterPro" id="IPR018076">
    <property type="entry name" value="T2SS_GspF_dom"/>
</dbReference>
<evidence type="ECO:0000313" key="11">
    <source>
        <dbReference type="Proteomes" id="UP000660708"/>
    </source>
</evidence>
<dbReference type="InterPro" id="IPR003004">
    <property type="entry name" value="GspF/PilC"/>
</dbReference>
<evidence type="ECO:0000256" key="3">
    <source>
        <dbReference type="ARBA" id="ARBA00022475"/>
    </source>
</evidence>
<comment type="subcellular location">
    <subcellularLocation>
        <location evidence="1">Cell inner membrane</location>
        <topology evidence="1">Multi-pass membrane protein</topology>
    </subcellularLocation>
</comment>
<dbReference type="RefSeq" id="WP_147388815.1">
    <property type="nucleotide sequence ID" value="NZ_AQHF01000026.1"/>
</dbReference>
<protein>
    <recommendedName>
        <fullName evidence="9">Type II secretion system protein GspF domain-containing protein</fullName>
    </recommendedName>
</protein>
<name>A0A8I0MY66_9GAMM</name>